<evidence type="ECO:0000259" key="1">
    <source>
        <dbReference type="PROSITE" id="PS50097"/>
    </source>
</evidence>
<dbReference type="PROSITE" id="PS50097">
    <property type="entry name" value="BTB"/>
    <property type="match status" value="1"/>
</dbReference>
<reference evidence="2 3" key="1">
    <citation type="journal article" date="2019" name="Sci. Rep.">
        <title>Colletotrichum shisoi sp. nov., an anthracnose pathogen of Perilla frutescens in Japan: molecular phylogenetic, morphological and genomic evidence.</title>
        <authorList>
            <person name="Gan P."/>
            <person name="Tsushima A."/>
            <person name="Hiroyama R."/>
            <person name="Narusaka M."/>
            <person name="Takano Y."/>
            <person name="Narusaka Y."/>
            <person name="Kawaradani M."/>
            <person name="Damm U."/>
            <person name="Shirasu K."/>
        </authorList>
    </citation>
    <scope>NUCLEOTIDE SEQUENCE [LARGE SCALE GENOMIC DNA]</scope>
    <source>
        <strain evidence="2 3">PG-2018a</strain>
    </source>
</reference>
<dbReference type="EMBL" id="PUHP01000673">
    <property type="protein sequence ID" value="TQN68573.1"/>
    <property type="molecule type" value="Genomic_DNA"/>
</dbReference>
<accession>A0A5Q4BNM3</accession>
<evidence type="ECO:0000313" key="3">
    <source>
        <dbReference type="Proteomes" id="UP000326340"/>
    </source>
</evidence>
<dbReference type="AlphaFoldDB" id="A0A5Q4BNM3"/>
<evidence type="ECO:0000313" key="2">
    <source>
        <dbReference type="EMBL" id="TQN68573.1"/>
    </source>
</evidence>
<dbReference type="InterPro" id="IPR011333">
    <property type="entry name" value="SKP1/BTB/POZ_sf"/>
</dbReference>
<name>A0A5Q4BNM3_9PEZI</name>
<keyword evidence="3" id="KW-1185">Reference proteome</keyword>
<feature type="domain" description="BTB" evidence="1">
    <location>
        <begin position="23"/>
        <end position="92"/>
    </location>
</feature>
<organism evidence="2 3">
    <name type="scientific">Colletotrichum shisoi</name>
    <dbReference type="NCBI Taxonomy" id="2078593"/>
    <lineage>
        <taxon>Eukaryota</taxon>
        <taxon>Fungi</taxon>
        <taxon>Dikarya</taxon>
        <taxon>Ascomycota</taxon>
        <taxon>Pezizomycotina</taxon>
        <taxon>Sordariomycetes</taxon>
        <taxon>Hypocreomycetidae</taxon>
        <taxon>Glomerellales</taxon>
        <taxon>Glomerellaceae</taxon>
        <taxon>Colletotrichum</taxon>
        <taxon>Colletotrichum destructivum species complex</taxon>
    </lineage>
</organism>
<comment type="caution">
    <text evidence="2">The sequence shown here is derived from an EMBL/GenBank/DDBJ whole genome shotgun (WGS) entry which is preliminary data.</text>
</comment>
<dbReference type="SUPFAM" id="SSF54695">
    <property type="entry name" value="POZ domain"/>
    <property type="match status" value="1"/>
</dbReference>
<dbReference type="Proteomes" id="UP000326340">
    <property type="component" value="Unassembled WGS sequence"/>
</dbReference>
<dbReference type="InterPro" id="IPR000210">
    <property type="entry name" value="BTB/POZ_dom"/>
</dbReference>
<gene>
    <name evidence="2" type="ORF">CSHISOI_07001</name>
</gene>
<dbReference type="OrthoDB" id="9997739at2759"/>
<feature type="non-terminal residue" evidence="2">
    <location>
        <position position="350"/>
    </location>
</feature>
<proteinExistence type="predicted"/>
<protein>
    <recommendedName>
        <fullName evidence="1">BTB domain-containing protein</fullName>
    </recommendedName>
</protein>
<dbReference type="Gene3D" id="3.30.710.10">
    <property type="entry name" value="Potassium Channel Kv1.1, Chain A"/>
    <property type="match status" value="2"/>
</dbReference>
<dbReference type="PANTHER" id="PTHR47843">
    <property type="entry name" value="BTB DOMAIN-CONTAINING PROTEIN-RELATED"/>
    <property type="match status" value="1"/>
</dbReference>
<sequence>MASAAEGDSPERIRTIEEIFKSRQISFLVGPDKVRFAVHEHAFTRLSEPLRIMLAGGTRDTLEGSVVWDNIEPSIFTRLMEFAYYEDYSVPHLLEKDTSNPSPGPRARWRGGNDFDESEHNEYLNSRNIDSWMINYEGGDNGGDRPGKWSYCRKHFTTLMPLSPEYHWFNDLQGRNRTGYSTVFMLHAKLYVLADRYNFDTLTELCLQRLRASLFAVNFDEEFRETLLEVLKFAYSNTGWFNPLRMMLIRYCIVQMNQLKRHGILTTLLNVQSCSYKMPLKRKRDMDEIARSRVVKFVVGPEKVEFNVHEASVTWLSRPLNALLTSGMQESVEARVVWDDVEPGTFTKFL</sequence>